<accession>A0A0V7ZP81</accession>
<proteinExistence type="predicted"/>
<dbReference type="EMBL" id="LMTZ01000097">
    <property type="protein sequence ID" value="KST66380.1"/>
    <property type="molecule type" value="Genomic_DNA"/>
</dbReference>
<organism evidence="2 4">
    <name type="scientific">Mastigocoleus testarum BC008</name>
    <dbReference type="NCBI Taxonomy" id="371196"/>
    <lineage>
        <taxon>Bacteria</taxon>
        <taxon>Bacillati</taxon>
        <taxon>Cyanobacteriota</taxon>
        <taxon>Cyanophyceae</taxon>
        <taxon>Nostocales</taxon>
        <taxon>Hapalosiphonaceae</taxon>
        <taxon>Mastigocoleus</taxon>
    </lineage>
</organism>
<feature type="region of interest" description="Disordered" evidence="1">
    <location>
        <begin position="88"/>
        <end position="107"/>
    </location>
</feature>
<evidence type="ECO:0000313" key="4">
    <source>
        <dbReference type="Proteomes" id="UP000053372"/>
    </source>
</evidence>
<keyword evidence="4" id="KW-1185">Reference proteome</keyword>
<protein>
    <recommendedName>
        <fullName evidence="5">DUF928 domain-containing protein</fullName>
    </recommendedName>
</protein>
<evidence type="ECO:0000256" key="1">
    <source>
        <dbReference type="SAM" id="MobiDB-lite"/>
    </source>
</evidence>
<dbReference type="AlphaFoldDB" id="A0A0V7ZP81"/>
<evidence type="ECO:0000313" key="3">
    <source>
        <dbReference type="EMBL" id="KST66701.1"/>
    </source>
</evidence>
<dbReference type="RefSeq" id="WP_058183790.1">
    <property type="nucleotide sequence ID" value="NZ_LMTZ01000095.1"/>
</dbReference>
<gene>
    <name evidence="2" type="ORF">BC008_25760</name>
    <name evidence="3" type="ORF">BC008_26285</name>
</gene>
<reference evidence="2 4" key="1">
    <citation type="journal article" date="2015" name="Genome Announc.">
        <title>Draft Genome of the Euendolithic (true boring) Cyanobacterium Mastigocoleus testarum strain BC008.</title>
        <authorList>
            <person name="Guida B.S."/>
            <person name="Garcia-Pichel F."/>
        </authorList>
    </citation>
    <scope>NUCLEOTIDE SEQUENCE [LARGE SCALE GENOMIC DNA]</scope>
    <source>
        <strain evidence="2 4">BC008</strain>
    </source>
</reference>
<name>A0A0V7ZP81_9CYAN</name>
<comment type="caution">
    <text evidence="2">The sequence shown here is derived from an EMBL/GenBank/DDBJ whole genome shotgun (WGS) entry which is preliminary data.</text>
</comment>
<dbReference type="OrthoDB" id="536034at2"/>
<sequence length="302" mass="34469">MAEINLFKILIKQLYIISLPVVLFGNLERSWAGMVDTNISQENIPVIDRGVFKLQISKQLFKVSSPDKSIARSISFAQKYLAQKVPDNIGAPTGRRKGGATRDPKQCSSLEKPITALVPGGKSGEKNKSFFASTVDRYLNVWLFVPQLTTPMKFGEFVLQDDSGNDILRKRMSLPHKAGVIGISIPQNPQYALKKNHKYQWYFQVYCGDPKIPREYAYVDAWLQRVALNPNLQKQLETTKRGKYAIYSKNHLWYDAVSDLAKLRTRNPNSQQLARDWANLLKIFNLEEFVDVPIIKNYVLSE</sequence>
<evidence type="ECO:0008006" key="5">
    <source>
        <dbReference type="Google" id="ProtNLM"/>
    </source>
</evidence>
<evidence type="ECO:0000313" key="2">
    <source>
        <dbReference type="EMBL" id="KST66380.1"/>
    </source>
</evidence>
<dbReference type="Proteomes" id="UP000053372">
    <property type="component" value="Unassembled WGS sequence"/>
</dbReference>
<dbReference type="InterPro" id="IPR010328">
    <property type="entry name" value="DUF928"/>
</dbReference>
<dbReference type="EMBL" id="LMTZ01000095">
    <property type="protein sequence ID" value="KST66701.1"/>
    <property type="molecule type" value="Genomic_DNA"/>
</dbReference>
<dbReference type="Pfam" id="PF06051">
    <property type="entry name" value="DUF928"/>
    <property type="match status" value="1"/>
</dbReference>